<dbReference type="InterPro" id="IPR003691">
    <property type="entry name" value="FluC"/>
</dbReference>
<evidence type="ECO:0000313" key="12">
    <source>
        <dbReference type="Proteomes" id="UP000501676"/>
    </source>
</evidence>
<dbReference type="GO" id="GO:0046872">
    <property type="term" value="F:metal ion binding"/>
    <property type="evidence" value="ECO:0007669"/>
    <property type="project" value="UniProtKB-KW"/>
</dbReference>
<evidence type="ECO:0000256" key="7">
    <source>
        <dbReference type="ARBA" id="ARBA00035120"/>
    </source>
</evidence>
<dbReference type="Pfam" id="PF02537">
    <property type="entry name" value="CRCB"/>
    <property type="match status" value="1"/>
</dbReference>
<dbReference type="PANTHER" id="PTHR28259">
    <property type="entry name" value="FLUORIDE EXPORT PROTEIN 1-RELATED"/>
    <property type="match status" value="1"/>
</dbReference>
<comment type="activity regulation">
    <text evidence="10">Na(+) is not transported, but it plays an essential structural role and its presence is essential for fluoride channel function.</text>
</comment>
<evidence type="ECO:0000256" key="3">
    <source>
        <dbReference type="ARBA" id="ARBA00022692"/>
    </source>
</evidence>
<feature type="transmembrane region" description="Helical" evidence="10">
    <location>
        <begin position="12"/>
        <end position="29"/>
    </location>
</feature>
<reference evidence="11 12" key="1">
    <citation type="submission" date="2020-02" db="EMBL/GenBank/DDBJ databases">
        <title>Complete genome sequences of six Lactobacillus iners strains isolated from the human vagina.</title>
        <authorList>
            <person name="France M.T."/>
            <person name="Rutt L."/>
            <person name="Narina S."/>
            <person name="Arbaugh S."/>
            <person name="Humphrys M.S."/>
            <person name="Ma B."/>
            <person name="Hayward M.R."/>
            <person name="Relman D."/>
            <person name="Kwon D.S."/>
            <person name="Ravel J."/>
        </authorList>
    </citation>
    <scope>NUCLEOTIDE SEQUENCE [LARGE SCALE GENOMIC DNA]</scope>
    <source>
        <strain evidence="11 12">C0210C1</strain>
    </source>
</reference>
<feature type="binding site" evidence="10">
    <location>
        <position position="79"/>
    </location>
    <ligand>
        <name>Na(+)</name>
        <dbReference type="ChEBI" id="CHEBI:29101"/>
        <note>structural</note>
    </ligand>
</feature>
<evidence type="ECO:0000256" key="5">
    <source>
        <dbReference type="ARBA" id="ARBA00023136"/>
    </source>
</evidence>
<comment type="similarity">
    <text evidence="7 10">Belongs to the fluoride channel Fluc/FEX (TC 1.A.43) family.</text>
</comment>
<dbReference type="GO" id="GO:0140114">
    <property type="term" value="P:cellular detoxification of fluoride"/>
    <property type="evidence" value="ECO:0007669"/>
    <property type="project" value="UniProtKB-UniRule"/>
</dbReference>
<protein>
    <recommendedName>
        <fullName evidence="10">Fluoride-specific ion channel FluC</fullName>
    </recommendedName>
</protein>
<accession>A0A6G7BFV0</accession>
<dbReference type="AlphaFoldDB" id="A0A6G7BFV0"/>
<keyword evidence="4 10" id="KW-1133">Transmembrane helix</keyword>
<evidence type="ECO:0000256" key="9">
    <source>
        <dbReference type="ARBA" id="ARBA00049940"/>
    </source>
</evidence>
<dbReference type="HAMAP" id="MF_00454">
    <property type="entry name" value="FluC"/>
    <property type="match status" value="1"/>
</dbReference>
<keyword evidence="2 10" id="KW-1003">Cell membrane</keyword>
<dbReference type="RefSeq" id="WP_009310715.1">
    <property type="nucleotide sequence ID" value="NZ_CABKQA010000003.1"/>
</dbReference>
<keyword evidence="10" id="KW-0813">Transport</keyword>
<feature type="transmembrane region" description="Helical" evidence="10">
    <location>
        <begin position="35"/>
        <end position="56"/>
    </location>
</feature>
<dbReference type="GO" id="GO:0005886">
    <property type="term" value="C:plasma membrane"/>
    <property type="evidence" value="ECO:0007669"/>
    <property type="project" value="UniProtKB-SubCell"/>
</dbReference>
<name>A0A6G7BFV0_9LACO</name>
<comment type="function">
    <text evidence="9 10">Fluoride-specific ion channel. Important for reducing fluoride concentration in the cell, thus reducing its toxicity.</text>
</comment>
<keyword evidence="3 10" id="KW-0812">Transmembrane</keyword>
<evidence type="ECO:0000256" key="1">
    <source>
        <dbReference type="ARBA" id="ARBA00004651"/>
    </source>
</evidence>
<comment type="catalytic activity">
    <reaction evidence="8">
        <text>fluoride(in) = fluoride(out)</text>
        <dbReference type="Rhea" id="RHEA:76159"/>
        <dbReference type="ChEBI" id="CHEBI:17051"/>
    </reaction>
    <physiologicalReaction direction="left-to-right" evidence="8">
        <dbReference type="Rhea" id="RHEA:76160"/>
    </physiologicalReaction>
</comment>
<dbReference type="Proteomes" id="UP000501676">
    <property type="component" value="Chromosome"/>
</dbReference>
<sequence length="132" mass="14643">MVKKIIQVKSLKIYLVIAILAAIGSILRSCLAKEINGVLLVNILGCIALGFINLFLKDYNYSNLSLAKGLTVGFIGSFTTFSSYNLELFKLINHKQYLAGLTYFVLFAGLGLFFTWIGMLLEKIVVKVGKNR</sequence>
<proteinExistence type="inferred from homology"/>
<feature type="transmembrane region" description="Helical" evidence="10">
    <location>
        <begin position="63"/>
        <end position="81"/>
    </location>
</feature>
<keyword evidence="5 10" id="KW-0472">Membrane</keyword>
<gene>
    <name evidence="10" type="primary">fluC</name>
    <name evidence="10" type="synonym">crcB</name>
    <name evidence="11" type="ORF">G6Z83_02185</name>
</gene>
<comment type="subcellular location">
    <subcellularLocation>
        <location evidence="1 10">Cell membrane</location>
        <topology evidence="1 10">Multi-pass membrane protein</topology>
    </subcellularLocation>
</comment>
<dbReference type="EMBL" id="CP049228">
    <property type="protein sequence ID" value="QIH23550.1"/>
    <property type="molecule type" value="Genomic_DNA"/>
</dbReference>
<evidence type="ECO:0000256" key="4">
    <source>
        <dbReference type="ARBA" id="ARBA00022989"/>
    </source>
</evidence>
<evidence type="ECO:0000256" key="10">
    <source>
        <dbReference type="HAMAP-Rule" id="MF_00454"/>
    </source>
</evidence>
<feature type="transmembrane region" description="Helical" evidence="10">
    <location>
        <begin position="101"/>
        <end position="121"/>
    </location>
</feature>
<keyword evidence="10" id="KW-0479">Metal-binding</keyword>
<evidence type="ECO:0000256" key="2">
    <source>
        <dbReference type="ARBA" id="ARBA00022475"/>
    </source>
</evidence>
<organism evidence="11 12">
    <name type="scientific">Lactobacillus iners</name>
    <dbReference type="NCBI Taxonomy" id="147802"/>
    <lineage>
        <taxon>Bacteria</taxon>
        <taxon>Bacillati</taxon>
        <taxon>Bacillota</taxon>
        <taxon>Bacilli</taxon>
        <taxon>Lactobacillales</taxon>
        <taxon>Lactobacillaceae</taxon>
        <taxon>Lactobacillus</taxon>
    </lineage>
</organism>
<keyword evidence="6 10" id="KW-0407">Ion channel</keyword>
<evidence type="ECO:0000256" key="6">
    <source>
        <dbReference type="ARBA" id="ARBA00023303"/>
    </source>
</evidence>
<evidence type="ECO:0000256" key="8">
    <source>
        <dbReference type="ARBA" id="ARBA00035585"/>
    </source>
</evidence>
<dbReference type="GO" id="GO:0062054">
    <property type="term" value="F:fluoride channel activity"/>
    <property type="evidence" value="ECO:0007669"/>
    <property type="project" value="UniProtKB-UniRule"/>
</dbReference>
<evidence type="ECO:0000313" key="11">
    <source>
        <dbReference type="EMBL" id="QIH23550.1"/>
    </source>
</evidence>
<feature type="binding site" evidence="10">
    <location>
        <position position="76"/>
    </location>
    <ligand>
        <name>Na(+)</name>
        <dbReference type="ChEBI" id="CHEBI:29101"/>
        <note>structural</note>
    </ligand>
</feature>
<keyword evidence="10" id="KW-0406">Ion transport</keyword>
<dbReference type="PANTHER" id="PTHR28259:SF1">
    <property type="entry name" value="FLUORIDE EXPORT PROTEIN 1-RELATED"/>
    <property type="match status" value="1"/>
</dbReference>
<keyword evidence="10" id="KW-0915">Sodium</keyword>